<feature type="region of interest" description="Disordered" evidence="1">
    <location>
        <begin position="512"/>
        <end position="537"/>
    </location>
</feature>
<evidence type="ECO:0000313" key="3">
    <source>
        <dbReference type="Proteomes" id="UP000232323"/>
    </source>
</evidence>
<protein>
    <submittedName>
        <fullName evidence="2">Uncharacterized protein</fullName>
    </submittedName>
</protein>
<comment type="caution">
    <text evidence="2">The sequence shown here is derived from an EMBL/GenBank/DDBJ whole genome shotgun (WGS) entry which is preliminary data.</text>
</comment>
<proteinExistence type="predicted"/>
<evidence type="ECO:0000313" key="2">
    <source>
        <dbReference type="EMBL" id="GAX79880.1"/>
    </source>
</evidence>
<accession>A0A250XAU4</accession>
<dbReference type="AlphaFoldDB" id="A0A250XAU4"/>
<feature type="region of interest" description="Disordered" evidence="1">
    <location>
        <begin position="379"/>
        <end position="402"/>
    </location>
</feature>
<feature type="compositionally biased region" description="Gly residues" evidence="1">
    <location>
        <begin position="686"/>
        <end position="701"/>
    </location>
</feature>
<dbReference type="GO" id="GO:0035770">
    <property type="term" value="C:ribonucleoprotein granule"/>
    <property type="evidence" value="ECO:0007669"/>
    <property type="project" value="TreeGrafter"/>
</dbReference>
<dbReference type="InterPro" id="IPR050870">
    <property type="entry name" value="FAST_kinase"/>
</dbReference>
<dbReference type="PANTHER" id="PTHR21228:SF40">
    <property type="entry name" value="LD45607P"/>
    <property type="match status" value="1"/>
</dbReference>
<reference evidence="2 3" key="1">
    <citation type="submission" date="2017-08" db="EMBL/GenBank/DDBJ databases">
        <title>Acidophilic green algal genome provides insights into adaptation to an acidic environment.</title>
        <authorList>
            <person name="Hirooka S."/>
            <person name="Hirose Y."/>
            <person name="Kanesaki Y."/>
            <person name="Higuchi S."/>
            <person name="Fujiwara T."/>
            <person name="Onuma R."/>
            <person name="Era A."/>
            <person name="Ohbayashi R."/>
            <person name="Uzuka A."/>
            <person name="Nozaki H."/>
            <person name="Yoshikawa H."/>
            <person name="Miyagishima S.Y."/>
        </authorList>
    </citation>
    <scope>NUCLEOTIDE SEQUENCE [LARGE SCALE GENOMIC DNA]</scope>
    <source>
        <strain evidence="2 3">NIES-2499</strain>
    </source>
</reference>
<organism evidence="2 3">
    <name type="scientific">Chlamydomonas eustigma</name>
    <dbReference type="NCBI Taxonomy" id="1157962"/>
    <lineage>
        <taxon>Eukaryota</taxon>
        <taxon>Viridiplantae</taxon>
        <taxon>Chlorophyta</taxon>
        <taxon>core chlorophytes</taxon>
        <taxon>Chlorophyceae</taxon>
        <taxon>CS clade</taxon>
        <taxon>Chlamydomonadales</taxon>
        <taxon>Chlamydomonadaceae</taxon>
        <taxon>Chlamydomonas</taxon>
    </lineage>
</organism>
<gene>
    <name evidence="2" type="ORF">CEUSTIGMA_g7320.t1</name>
</gene>
<dbReference type="GO" id="GO:0005759">
    <property type="term" value="C:mitochondrial matrix"/>
    <property type="evidence" value="ECO:0007669"/>
    <property type="project" value="TreeGrafter"/>
</dbReference>
<dbReference type="GO" id="GO:0000963">
    <property type="term" value="P:mitochondrial RNA processing"/>
    <property type="evidence" value="ECO:0007669"/>
    <property type="project" value="TreeGrafter"/>
</dbReference>
<evidence type="ECO:0000256" key="1">
    <source>
        <dbReference type="SAM" id="MobiDB-lite"/>
    </source>
</evidence>
<dbReference type="EMBL" id="BEGY01000046">
    <property type="protein sequence ID" value="GAX79880.1"/>
    <property type="molecule type" value="Genomic_DNA"/>
</dbReference>
<feature type="compositionally biased region" description="Polar residues" evidence="1">
    <location>
        <begin position="380"/>
        <end position="397"/>
    </location>
</feature>
<feature type="region of interest" description="Disordered" evidence="1">
    <location>
        <begin position="670"/>
        <end position="701"/>
    </location>
</feature>
<dbReference type="OrthoDB" id="547751at2759"/>
<keyword evidence="3" id="KW-1185">Reference proteome</keyword>
<dbReference type="GO" id="GO:0044528">
    <property type="term" value="P:regulation of mitochondrial mRNA stability"/>
    <property type="evidence" value="ECO:0007669"/>
    <property type="project" value="TreeGrafter"/>
</dbReference>
<dbReference type="Proteomes" id="UP000232323">
    <property type="component" value="Unassembled WGS sequence"/>
</dbReference>
<dbReference type="GO" id="GO:0003723">
    <property type="term" value="F:RNA binding"/>
    <property type="evidence" value="ECO:0007669"/>
    <property type="project" value="TreeGrafter"/>
</dbReference>
<name>A0A250XAU4_9CHLO</name>
<dbReference type="PANTHER" id="PTHR21228">
    <property type="entry name" value="FAST LEU-RICH DOMAIN-CONTAINING"/>
    <property type="match status" value="1"/>
</dbReference>
<sequence length="861" mass="94413">MSLSCISIKHLIQISAYVNQIYCFECRSRDTESQIPLQRILRTETAVVPGKAFVKGLRTCANMDQLWSLLAQYGPYLDVQAITALCSFAVDRACDASEERRAQFPTKEISMLLRTSWLPMFRNNLSYMDSSGLSICMSSVARFTKNQQNMLEAGHKRYHAREHATDRNSSRSISGRLNESWEGIRVLLDEDDLASVMHAVDMRLHSFSSRAAVQLLWGVLVLGCQPPTAWLARYLSCTLPGHALSRCSPRDLSMLLWCLTQLGRRPPPRWSKYLMEAVQLKVHQYDAQELSLILWSLATLRLDPPSSLLEAGVGRAQHLLACMCDEDGWFMEVPSRFCGNRSLQMIVPSRESDRLCRIVRSGSQAHDSNEAACKDRACQNDYNGQHPEQPSNESVESGSRVHMTRPLQDAASCGSGTALKSSCTRMSSTWQQQYVQQGCPGPPCKACPESDALLSSKLLQDASLVPSEKQESWSEVIMGDNVAPRVGSGSSGSTNVLICLSSKNVLNFQSSNPGHDCNSGSHQSAAQPSAPQSDTTPFSTASISQFCTALIRLHFDPGSTFCVVLAAAIAGTAGTAANRSACSVMAAMSPQEMLMMLMGMARWGYEPEVGSPWYNTMLECTWSLVPRMTLPGLSGSLWCLAQMKAKLPAEWMRLYDTRFSLAVRSAVGEGQGLPRTGGREGQGLPRTGGGEVQGLPRTGGGVMQSELPVSVARYLMALGTMGWVPKGALGSLLVGILCQCMSRVPAKHLFPAMLAVARLGLPVTGQQLRVLVLGPIAHGKYDFCDMKNLLQHVQALSRLGVKMSKLAEDYSHKGLLLRALSVKQMQGLRRGNNYDVQTTVNTVTVRGFFFCTRLSHGKYHI</sequence>